<dbReference type="EMBL" id="VSSQ01008422">
    <property type="protein sequence ID" value="MPM38828.1"/>
    <property type="molecule type" value="Genomic_DNA"/>
</dbReference>
<feature type="coiled-coil region" evidence="1">
    <location>
        <begin position="39"/>
        <end position="66"/>
    </location>
</feature>
<keyword evidence="1" id="KW-0175">Coiled coil</keyword>
<comment type="caution">
    <text evidence="2">The sequence shown here is derived from an EMBL/GenBank/DDBJ whole genome shotgun (WGS) entry which is preliminary data.</text>
</comment>
<sequence length="203" mass="22168">MAGITSVGTTGYQQYYVSNTSVTGPSISAQPSTVMNSSRQRANKESANLTKAAQELKNSLKAFSNDGVLADLFANGTTSSSFQVMARDSLDKLVNVYNKFNEITKSSKYITGEGSKLLNQVQELLTGKNVADYRKMGLEIDKQSGNLKFDDKKFAAFFDENTATTGKLLINDKYFVSLLQDVAQSVLGKQSGYYFVKPLDVSV</sequence>
<protein>
    <recommendedName>
        <fullName evidence="3">Flagellar hook-associated protein 2 C-terminal domain-containing protein</fullName>
    </recommendedName>
</protein>
<reference evidence="2" key="1">
    <citation type="submission" date="2019-08" db="EMBL/GenBank/DDBJ databases">
        <authorList>
            <person name="Kucharzyk K."/>
            <person name="Murdoch R.W."/>
            <person name="Higgins S."/>
            <person name="Loffler F."/>
        </authorList>
    </citation>
    <scope>NUCLEOTIDE SEQUENCE</scope>
</reference>
<evidence type="ECO:0000256" key="1">
    <source>
        <dbReference type="SAM" id="Coils"/>
    </source>
</evidence>
<evidence type="ECO:0008006" key="3">
    <source>
        <dbReference type="Google" id="ProtNLM"/>
    </source>
</evidence>
<gene>
    <name evidence="2" type="ORF">SDC9_85458</name>
</gene>
<name>A0A644ZEV7_9ZZZZ</name>
<dbReference type="AlphaFoldDB" id="A0A644ZEV7"/>
<organism evidence="2">
    <name type="scientific">bioreactor metagenome</name>
    <dbReference type="NCBI Taxonomy" id="1076179"/>
    <lineage>
        <taxon>unclassified sequences</taxon>
        <taxon>metagenomes</taxon>
        <taxon>ecological metagenomes</taxon>
    </lineage>
</organism>
<proteinExistence type="predicted"/>
<evidence type="ECO:0000313" key="2">
    <source>
        <dbReference type="EMBL" id="MPM38828.1"/>
    </source>
</evidence>
<accession>A0A644ZEV7</accession>